<proteinExistence type="predicted"/>
<dbReference type="KEGG" id="rlc:K227x_18520"/>
<dbReference type="EMBL" id="CP036525">
    <property type="protein sequence ID" value="QDT03468.1"/>
    <property type="molecule type" value="Genomic_DNA"/>
</dbReference>
<accession>A0A517N8Z4</accession>
<gene>
    <name evidence="2" type="ORF">K227x_18520</name>
</gene>
<sequence length="78" mass="8575">MARVPGMPAAQSFNRVGIAPRAPDLTRAGRSSRGETKVNDGRREFPVCQRPSRLTAWATPRAHPTENARPDGHAVKRM</sequence>
<feature type="compositionally biased region" description="Basic and acidic residues" evidence="1">
    <location>
        <begin position="63"/>
        <end position="78"/>
    </location>
</feature>
<evidence type="ECO:0000313" key="2">
    <source>
        <dbReference type="EMBL" id="QDT03468.1"/>
    </source>
</evidence>
<dbReference type="AlphaFoldDB" id="A0A517N8Z4"/>
<protein>
    <submittedName>
        <fullName evidence="2">Uncharacterized protein</fullName>
    </submittedName>
</protein>
<organism evidence="2 3">
    <name type="scientific">Rubripirellula lacrimiformis</name>
    <dbReference type="NCBI Taxonomy" id="1930273"/>
    <lineage>
        <taxon>Bacteria</taxon>
        <taxon>Pseudomonadati</taxon>
        <taxon>Planctomycetota</taxon>
        <taxon>Planctomycetia</taxon>
        <taxon>Pirellulales</taxon>
        <taxon>Pirellulaceae</taxon>
        <taxon>Rubripirellula</taxon>
    </lineage>
</organism>
<feature type="compositionally biased region" description="Basic and acidic residues" evidence="1">
    <location>
        <begin position="32"/>
        <end position="45"/>
    </location>
</feature>
<reference evidence="2 3" key="1">
    <citation type="submission" date="2019-02" db="EMBL/GenBank/DDBJ databases">
        <title>Deep-cultivation of Planctomycetes and their phenomic and genomic characterization uncovers novel biology.</title>
        <authorList>
            <person name="Wiegand S."/>
            <person name="Jogler M."/>
            <person name="Boedeker C."/>
            <person name="Pinto D."/>
            <person name="Vollmers J."/>
            <person name="Rivas-Marin E."/>
            <person name="Kohn T."/>
            <person name="Peeters S.H."/>
            <person name="Heuer A."/>
            <person name="Rast P."/>
            <person name="Oberbeckmann S."/>
            <person name="Bunk B."/>
            <person name="Jeske O."/>
            <person name="Meyerdierks A."/>
            <person name="Storesund J.E."/>
            <person name="Kallscheuer N."/>
            <person name="Luecker S."/>
            <person name="Lage O.M."/>
            <person name="Pohl T."/>
            <person name="Merkel B.J."/>
            <person name="Hornburger P."/>
            <person name="Mueller R.-W."/>
            <person name="Bruemmer F."/>
            <person name="Labrenz M."/>
            <person name="Spormann A.M."/>
            <person name="Op den Camp H."/>
            <person name="Overmann J."/>
            <person name="Amann R."/>
            <person name="Jetten M.S.M."/>
            <person name="Mascher T."/>
            <person name="Medema M.H."/>
            <person name="Devos D.P."/>
            <person name="Kaster A.-K."/>
            <person name="Ovreas L."/>
            <person name="Rohde M."/>
            <person name="Galperin M.Y."/>
            <person name="Jogler C."/>
        </authorList>
    </citation>
    <scope>NUCLEOTIDE SEQUENCE [LARGE SCALE GENOMIC DNA]</scope>
    <source>
        <strain evidence="2 3">K22_7</strain>
    </source>
</reference>
<name>A0A517N8Z4_9BACT</name>
<feature type="region of interest" description="Disordered" evidence="1">
    <location>
        <begin position="1"/>
        <end position="78"/>
    </location>
</feature>
<dbReference type="Proteomes" id="UP000318538">
    <property type="component" value="Chromosome"/>
</dbReference>
<keyword evidence="3" id="KW-1185">Reference proteome</keyword>
<evidence type="ECO:0000313" key="3">
    <source>
        <dbReference type="Proteomes" id="UP000318538"/>
    </source>
</evidence>
<evidence type="ECO:0000256" key="1">
    <source>
        <dbReference type="SAM" id="MobiDB-lite"/>
    </source>
</evidence>